<sequence>MFSRLKSLKIYSQDCPVKSLFRFRCVSKSWNDLQTAPKFIAAHLNQSKKNKKNLKLMATPAYTIRICTYAYGIRDPSTRKYKSLRDIYVYSNGYGFSYNEITKDYKIVTVVSDTNDRDLYSDEIIYTGRHQGVLVNGSLHWLASISGTPGTKIIAFNIVSESFNEVRKKGYPFDSLIDNELSALDGQLCITYNYSNYVELWVMKKWRDGIMNHDS</sequence>
<dbReference type="SUPFAM" id="SSF81383">
    <property type="entry name" value="F-box domain"/>
    <property type="match status" value="1"/>
</dbReference>
<dbReference type="InterPro" id="IPR017451">
    <property type="entry name" value="F-box-assoc_interact_dom"/>
</dbReference>
<proteinExistence type="predicted"/>
<dbReference type="InterPro" id="IPR001810">
    <property type="entry name" value="F-box_dom"/>
</dbReference>
<accession>A0A835HVA5</accession>
<protein>
    <recommendedName>
        <fullName evidence="5">F-box protein</fullName>
    </recommendedName>
</protein>
<dbReference type="Pfam" id="PF00646">
    <property type="entry name" value="F-box"/>
    <property type="match status" value="1"/>
</dbReference>
<dbReference type="EMBL" id="JADFTS010000006">
    <property type="protein sequence ID" value="KAF9603928.1"/>
    <property type="molecule type" value="Genomic_DNA"/>
</dbReference>
<dbReference type="PANTHER" id="PTHR31111">
    <property type="entry name" value="BNAA05G37150D PROTEIN-RELATED"/>
    <property type="match status" value="1"/>
</dbReference>
<dbReference type="NCBIfam" id="TIGR01640">
    <property type="entry name" value="F_box_assoc_1"/>
    <property type="match status" value="1"/>
</dbReference>
<evidence type="ECO:0000313" key="4">
    <source>
        <dbReference type="Proteomes" id="UP000631114"/>
    </source>
</evidence>
<dbReference type="InterPro" id="IPR036047">
    <property type="entry name" value="F-box-like_dom_sf"/>
</dbReference>
<dbReference type="PANTHER" id="PTHR31111:SF138">
    <property type="entry name" value="F-BOX ASSOCIATED DOMAIN-CONTAINING PROTEIN"/>
    <property type="match status" value="1"/>
</dbReference>
<comment type="caution">
    <text evidence="3">The sequence shown here is derived from an EMBL/GenBank/DDBJ whole genome shotgun (WGS) entry which is preliminary data.</text>
</comment>
<gene>
    <name evidence="3" type="ORF">IFM89_039148</name>
</gene>
<feature type="domain" description="F-box associated beta-propeller type 1" evidence="2">
    <location>
        <begin position="65"/>
        <end position="207"/>
    </location>
</feature>
<organism evidence="3 4">
    <name type="scientific">Coptis chinensis</name>
    <dbReference type="NCBI Taxonomy" id="261450"/>
    <lineage>
        <taxon>Eukaryota</taxon>
        <taxon>Viridiplantae</taxon>
        <taxon>Streptophyta</taxon>
        <taxon>Embryophyta</taxon>
        <taxon>Tracheophyta</taxon>
        <taxon>Spermatophyta</taxon>
        <taxon>Magnoliopsida</taxon>
        <taxon>Ranunculales</taxon>
        <taxon>Ranunculaceae</taxon>
        <taxon>Coptidoideae</taxon>
        <taxon>Coptis</taxon>
    </lineage>
</organism>
<evidence type="ECO:0000313" key="3">
    <source>
        <dbReference type="EMBL" id="KAF9603928.1"/>
    </source>
</evidence>
<evidence type="ECO:0008006" key="5">
    <source>
        <dbReference type="Google" id="ProtNLM"/>
    </source>
</evidence>
<dbReference type="AlphaFoldDB" id="A0A835HVA5"/>
<keyword evidence="4" id="KW-1185">Reference proteome</keyword>
<evidence type="ECO:0000259" key="2">
    <source>
        <dbReference type="Pfam" id="PF07734"/>
    </source>
</evidence>
<name>A0A835HVA5_9MAGN</name>
<evidence type="ECO:0000259" key="1">
    <source>
        <dbReference type="Pfam" id="PF00646"/>
    </source>
</evidence>
<dbReference type="InterPro" id="IPR006527">
    <property type="entry name" value="F-box-assoc_dom_typ1"/>
</dbReference>
<dbReference type="Pfam" id="PF07734">
    <property type="entry name" value="FBA_1"/>
    <property type="match status" value="1"/>
</dbReference>
<reference evidence="3 4" key="1">
    <citation type="submission" date="2020-10" db="EMBL/GenBank/DDBJ databases">
        <title>The Coptis chinensis genome and diversification of protoberbering-type alkaloids.</title>
        <authorList>
            <person name="Wang B."/>
            <person name="Shu S."/>
            <person name="Song C."/>
            <person name="Liu Y."/>
        </authorList>
    </citation>
    <scope>NUCLEOTIDE SEQUENCE [LARGE SCALE GENOMIC DNA]</scope>
    <source>
        <strain evidence="3">HL-2020</strain>
        <tissue evidence="3">Leaf</tissue>
    </source>
</reference>
<dbReference type="Proteomes" id="UP000631114">
    <property type="component" value="Unassembled WGS sequence"/>
</dbReference>
<feature type="domain" description="F-box" evidence="1">
    <location>
        <begin position="15"/>
        <end position="38"/>
    </location>
</feature>